<evidence type="ECO:0000256" key="3">
    <source>
        <dbReference type="SAM" id="MobiDB-lite"/>
    </source>
</evidence>
<reference evidence="8" key="1">
    <citation type="submission" date="2022-06" db="EMBL/GenBank/DDBJ databases">
        <title>Draft genome sequence of Streptomyces sp. RB6PN25 isolated from peat swamp forest in Thailand.</title>
        <authorList>
            <person name="Duangmal K."/>
            <person name="Klaysubun C."/>
        </authorList>
    </citation>
    <scope>NUCLEOTIDE SEQUENCE</scope>
    <source>
        <strain evidence="8">RB6PN25</strain>
    </source>
</reference>
<protein>
    <submittedName>
        <fullName evidence="8">DUF6531 domain-containing protein</fullName>
    </submittedName>
</protein>
<dbReference type="Pfam" id="PF20148">
    <property type="entry name" value="DUF6531"/>
    <property type="match status" value="1"/>
</dbReference>
<dbReference type="InterPro" id="IPR006530">
    <property type="entry name" value="YD"/>
</dbReference>
<feature type="domain" description="Teneurin-like YD-shell" evidence="7">
    <location>
        <begin position="914"/>
        <end position="1037"/>
    </location>
</feature>
<dbReference type="Pfam" id="PF21725">
    <property type="entry name" value="T7SS_signal"/>
    <property type="match status" value="1"/>
</dbReference>
<gene>
    <name evidence="8" type="ORF">NGB36_24270</name>
</gene>
<dbReference type="Gene3D" id="3.40.570.10">
    <property type="entry name" value="Extracellular Endonuclease, subunit A"/>
    <property type="match status" value="1"/>
</dbReference>
<name>A0ABT1Q4C1_9ACTN</name>
<accession>A0ABT1Q4C1</accession>
<comment type="caution">
    <text evidence="8">The sequence shown here is derived from an EMBL/GenBank/DDBJ whole genome shotgun (WGS) entry which is preliminary data.</text>
</comment>
<keyword evidence="4" id="KW-0472">Membrane</keyword>
<dbReference type="PANTHER" id="PTHR32305:SF15">
    <property type="entry name" value="PROTEIN RHSA-RELATED"/>
    <property type="match status" value="1"/>
</dbReference>
<feature type="coiled-coil region" evidence="2">
    <location>
        <begin position="172"/>
        <end position="199"/>
    </location>
</feature>
<dbReference type="InterPro" id="IPR049082">
    <property type="entry name" value="T7SS_signal"/>
</dbReference>
<dbReference type="InterPro" id="IPR045351">
    <property type="entry name" value="DUF6531"/>
</dbReference>
<dbReference type="InterPro" id="IPR022385">
    <property type="entry name" value="Rhs_assc_core"/>
</dbReference>
<keyword evidence="4" id="KW-1133">Transmembrane helix</keyword>
<evidence type="ECO:0000259" key="7">
    <source>
        <dbReference type="Pfam" id="PF25023"/>
    </source>
</evidence>
<dbReference type="NCBIfam" id="TIGR03696">
    <property type="entry name" value="Rhs_assc_core"/>
    <property type="match status" value="1"/>
</dbReference>
<evidence type="ECO:0000313" key="9">
    <source>
        <dbReference type="Proteomes" id="UP001057702"/>
    </source>
</evidence>
<dbReference type="Pfam" id="PF25023">
    <property type="entry name" value="TEN_YD-shell"/>
    <property type="match status" value="2"/>
</dbReference>
<dbReference type="InterPro" id="IPR050708">
    <property type="entry name" value="T6SS_VgrG/RHS"/>
</dbReference>
<dbReference type="Proteomes" id="UP001057702">
    <property type="component" value="Unassembled WGS sequence"/>
</dbReference>
<dbReference type="Pfam" id="PF05593">
    <property type="entry name" value="RHS_repeat"/>
    <property type="match status" value="6"/>
</dbReference>
<feature type="region of interest" description="Disordered" evidence="3">
    <location>
        <begin position="135"/>
        <end position="159"/>
    </location>
</feature>
<evidence type="ECO:0000259" key="6">
    <source>
        <dbReference type="Pfam" id="PF21725"/>
    </source>
</evidence>
<dbReference type="InterPro" id="IPR056823">
    <property type="entry name" value="TEN-like_YD-shell"/>
</dbReference>
<keyword evidence="2" id="KW-0175">Coiled coil</keyword>
<evidence type="ECO:0000259" key="5">
    <source>
        <dbReference type="Pfam" id="PF20148"/>
    </source>
</evidence>
<keyword evidence="4" id="KW-0812">Transmembrane</keyword>
<evidence type="ECO:0000256" key="2">
    <source>
        <dbReference type="SAM" id="Coils"/>
    </source>
</evidence>
<keyword evidence="1" id="KW-0677">Repeat</keyword>
<organism evidence="8 9">
    <name type="scientific">Streptomyces humicola</name>
    <dbReference type="NCBI Taxonomy" id="2953240"/>
    <lineage>
        <taxon>Bacteria</taxon>
        <taxon>Bacillati</taxon>
        <taxon>Actinomycetota</taxon>
        <taxon>Actinomycetes</taxon>
        <taxon>Kitasatosporales</taxon>
        <taxon>Streptomycetaceae</taxon>
        <taxon>Streptomyces</taxon>
    </lineage>
</organism>
<dbReference type="EMBL" id="JANFNG010000024">
    <property type="protein sequence ID" value="MCQ4083630.1"/>
    <property type="molecule type" value="Genomic_DNA"/>
</dbReference>
<evidence type="ECO:0000256" key="4">
    <source>
        <dbReference type="SAM" id="Phobius"/>
    </source>
</evidence>
<proteinExistence type="predicted"/>
<feature type="transmembrane region" description="Helical" evidence="4">
    <location>
        <begin position="245"/>
        <end position="274"/>
    </location>
</feature>
<dbReference type="SUPFAM" id="SSF63829">
    <property type="entry name" value="Calcium-dependent phosphotriesterase"/>
    <property type="match status" value="2"/>
</dbReference>
<feature type="domain" description="Teneurin-like YD-shell" evidence="7">
    <location>
        <begin position="1038"/>
        <end position="1354"/>
    </location>
</feature>
<sequence length="1548" mass="168979">MGRPADWYALDLDKDPVPGDPYEVKTLAKTLGDFADDVATALRSIRGLAGDTALLDWVGLSGDAFRKQYGDLPKDLDKLESSYRMASGALGNYWPQLQHAQSQADKALADAQDARQQLTTANFQLSTANDWVARASTESQQYQQGPKPNTPPPDPGKVQAAAQNAANAAQAKTTAQNAVNSAQDKLNAAKQLAADATALRDHAADTCSHALGEASNAGIHNKSFWQKLADFFVHAWHEIVAICKVIVAVLGVVVLIIGGPLAWVVAAAAVVVLADTVVKCIQGKASLLDVAFSALDCIPMVKGLTTVGGLFKMAKQAPGLLHSGGALEHMANGIRDAGDFMRQSGRGIKSLFTCGDPIDVATGEMIMSATDVLHDGVLPLVLERHHRSAYRGGKLFGPSWASTLDQRLWIDDQGVRFTTADGMVLYYPVPEPETDILPVEGPRWPLTWDGIAGGTMTVVQPEAGRTLHFESLPDRGPAQLWLAAVSDRNGNRIAFSYDDEGNPAQITHGAGYRVGVEVVDRRIACFRLLSDPGEPVLMRYGYDSSGNLSEISESSGPPSKLTYDGRRVTSWEDRNGTWYRYEYDENGRCVRTPGTDRILDYTYAYDEESRTTSVTDSLGNTSTYEFNDAYQLIRHTDPLGNVTVRTWDRYDRLQSLTDPLGYTTCYTYDADGNVVAVRDPDGSLTSIEYNDLRLPVGITQPDGMVFRLSYDANGNCTSVTDPLGAVTSYAYDERGALTSVVDALGTVQCTAVNDAAGRPLEMTEAGGATIRVVRDASGRIVKTTDAAGASTRVTWTAAGRIARRELPDGTAETWSYDAEGNPVEHRAADGRVSNYEYNPFDLCSARTDPDGTRYEFEYDTELRLVSVTNPQGDRWSYIYDAAGRLVTETDFNGRTLRYAYDAVGRLVGRRNGADETLSFTRDILGAVVEQRSADEVTTYAYDGSGRLLRASNSHTVMEYEYDGLGRTTRESVNGRSMTYAYDALGRVVERHTPGGIVSTWTYDAAGRPEALSSAGYDLHFAYDANGREIARTLNSGVTLTQAWDRTNRLTAQSVTHGPDAVRPLIQHREYAYGADGFITEIKELTTGTRRYDLDAAGRVTAVHARDWSETYAYDAVGNLTRAVTPDAKAANAADAASTADTSRESTGTLLRRAGRTSFTYDAQGRVIRSTKRLLNGQTRTRSFTWNAQDQLVGTVTPDGTRWRYLYDPLGRRIAKQRLGDGDTVTVELRFTWDGSRLAEQTSSDGQTTTWDYVLGTHRPLTQVDRDLSQAEVDLRFHAITTDLVGTPTELVSVEGELAWHHRTTLWGAPAPDPTADAVDCPLRFPGQYADPETGWNYNYFRYYDPNTARYATPDPLGLVPAPNHHAYVENPLAWIDPLGLAPCTSVKYGTLTNGAGSSMKAELHPNSNLKGSSPTVKPSWWPTGSGATAAWFQKYMVQGHLLNEKLGGPGNTLSNLTPLTKTGNLNHLNLAEWNVKKEIAAGNVVEYEVAAHYGKVTGAQLGATGHVAADIDQNYSSLIPEFLSCDLQVYDKQGKWLYGENWQVHNTK</sequence>
<evidence type="ECO:0000313" key="8">
    <source>
        <dbReference type="EMBL" id="MCQ4083630.1"/>
    </source>
</evidence>
<evidence type="ECO:0000256" key="1">
    <source>
        <dbReference type="ARBA" id="ARBA00022737"/>
    </source>
</evidence>
<dbReference type="InterPro" id="IPR044929">
    <property type="entry name" value="DNA/RNA_non-sp_Endonuclease_sf"/>
</dbReference>
<feature type="domain" description="Putative T7SS secretion signal" evidence="6">
    <location>
        <begin position="15"/>
        <end position="193"/>
    </location>
</feature>
<dbReference type="PANTHER" id="PTHR32305">
    <property type="match status" value="1"/>
</dbReference>
<feature type="domain" description="DUF6531" evidence="5">
    <location>
        <begin position="355"/>
        <end position="427"/>
    </location>
</feature>
<dbReference type="Gene3D" id="2.180.10.10">
    <property type="entry name" value="RHS repeat-associated core"/>
    <property type="match status" value="3"/>
</dbReference>
<keyword evidence="9" id="KW-1185">Reference proteome</keyword>
<dbReference type="InterPro" id="IPR031325">
    <property type="entry name" value="RHS_repeat"/>
</dbReference>
<dbReference type="NCBIfam" id="TIGR01643">
    <property type="entry name" value="YD_repeat_2x"/>
    <property type="match status" value="12"/>
</dbReference>